<reference evidence="3 4" key="1">
    <citation type="journal article" date="2020" name="J. Nat. Prod.">
        <title>Genomics-Metabolomics Profiling Disclosed Marine Vibrio spartinae 3.6 as a Producer of a New Branched Side Chain Prodigiosin.</title>
        <authorList>
            <person name="Vitale G.A."/>
            <person name="Sciarretta M."/>
            <person name="Palma Esposito F."/>
            <person name="January G.G."/>
            <person name="Giaccio M."/>
            <person name="Bunk B."/>
            <person name="Sproer C."/>
            <person name="Bajerski F."/>
            <person name="Power D."/>
            <person name="Festa C."/>
            <person name="Monti M.C."/>
            <person name="D'Auria M.V."/>
            <person name="de Pascale D."/>
        </authorList>
    </citation>
    <scope>NUCLEOTIDE SEQUENCE [LARGE SCALE GENOMIC DNA]</scope>
    <source>
        <strain evidence="3 4">3.6</strain>
    </source>
</reference>
<evidence type="ECO:0000313" key="4">
    <source>
        <dbReference type="Proteomes" id="UP000515264"/>
    </source>
</evidence>
<dbReference type="EMBL" id="CP046268">
    <property type="protein sequence ID" value="QMV12969.1"/>
    <property type="molecule type" value="Genomic_DNA"/>
</dbReference>
<dbReference type="InterPro" id="IPR001296">
    <property type="entry name" value="Glyco_trans_1"/>
</dbReference>
<keyword evidence="3" id="KW-0328">Glycosyltransferase</keyword>
<dbReference type="Proteomes" id="UP000515264">
    <property type="component" value="Chromosome 1"/>
</dbReference>
<protein>
    <submittedName>
        <fullName evidence="3">Glycosyltransferase KanE</fullName>
        <ecNumber evidence="3">2.4.1.-</ecNumber>
    </submittedName>
</protein>
<evidence type="ECO:0000259" key="2">
    <source>
        <dbReference type="Pfam" id="PF13439"/>
    </source>
</evidence>
<dbReference type="RefSeq" id="WP_228448956.1">
    <property type="nucleotide sequence ID" value="NZ_CP046268.1"/>
</dbReference>
<dbReference type="Gene3D" id="3.40.50.2000">
    <property type="entry name" value="Glycogen Phosphorylase B"/>
    <property type="match status" value="2"/>
</dbReference>
<dbReference type="Pfam" id="PF00534">
    <property type="entry name" value="Glycos_transf_1"/>
    <property type="match status" value="1"/>
</dbReference>
<sequence>MSHIKVLHVYRTFFPDPPGGLQEAIRQICINTRPYSVISKVFTLSPDPNPESILFDDIEVIRAKSYMAPASCDISGIDGIRKFKELSDWADIINYHFPWPFGDFLNCFAPKNKIKVITYHSDIVRQKYILHLYQPLMSKMLREMDKVIVTSDNYARTSKTIINYVNEEQLSVIPLGIKDLSIGYNSSLKNSTLEKFGLYNTEYVLYLGVLRYYKGLDVVIDAAKKTDKIIVIAGSGPEEERLKTKARGIKNIIFTGRVTEQQKLDLIANCKLMVLASHLRSEAFGMVLVEGLMFAKPLISCEIGTGTSYVNVDGLTGEVILPNDCQALATAIDKISNDKDLYNKYSSNARARYMDIFSDVSLGKLYSNLYLDILEDK</sequence>
<dbReference type="SUPFAM" id="SSF53756">
    <property type="entry name" value="UDP-Glycosyltransferase/glycogen phosphorylase"/>
    <property type="match status" value="1"/>
</dbReference>
<keyword evidence="3" id="KW-0808">Transferase</keyword>
<dbReference type="EC" id="2.4.1.-" evidence="3"/>
<evidence type="ECO:0000313" key="3">
    <source>
        <dbReference type="EMBL" id="QMV12969.1"/>
    </source>
</evidence>
<dbReference type="PANTHER" id="PTHR12526">
    <property type="entry name" value="GLYCOSYLTRANSFERASE"/>
    <property type="match status" value="1"/>
</dbReference>
<feature type="domain" description="Glycosyl transferase family 1" evidence="1">
    <location>
        <begin position="200"/>
        <end position="351"/>
    </location>
</feature>
<evidence type="ECO:0000259" key="1">
    <source>
        <dbReference type="Pfam" id="PF00534"/>
    </source>
</evidence>
<dbReference type="GO" id="GO:0016757">
    <property type="term" value="F:glycosyltransferase activity"/>
    <property type="evidence" value="ECO:0007669"/>
    <property type="project" value="UniProtKB-KW"/>
</dbReference>
<gene>
    <name evidence="3" type="primary">kanE</name>
    <name evidence="3" type="ORF">Vspart_00172</name>
</gene>
<dbReference type="PANTHER" id="PTHR12526:SF627">
    <property type="entry name" value="D-RHAMNOSYLTRANSFERASE WBPZ"/>
    <property type="match status" value="1"/>
</dbReference>
<organism evidence="3 4">
    <name type="scientific">Vibrio spartinae</name>
    <dbReference type="NCBI Taxonomy" id="1918945"/>
    <lineage>
        <taxon>Bacteria</taxon>
        <taxon>Pseudomonadati</taxon>
        <taxon>Pseudomonadota</taxon>
        <taxon>Gammaproteobacteria</taxon>
        <taxon>Vibrionales</taxon>
        <taxon>Vibrionaceae</taxon>
        <taxon>Vibrio</taxon>
    </lineage>
</organism>
<proteinExistence type="predicted"/>
<dbReference type="InterPro" id="IPR028098">
    <property type="entry name" value="Glyco_trans_4-like_N"/>
</dbReference>
<feature type="domain" description="Glycosyltransferase subfamily 4-like N-terminal" evidence="2">
    <location>
        <begin position="42"/>
        <end position="177"/>
    </location>
</feature>
<name>A0ABX6QUX8_9VIBR</name>
<dbReference type="Pfam" id="PF13439">
    <property type="entry name" value="Glyco_transf_4"/>
    <property type="match status" value="1"/>
</dbReference>
<accession>A0ABX6QUX8</accession>
<keyword evidence="4" id="KW-1185">Reference proteome</keyword>